<accession>A0AAV7QFR7</accession>
<dbReference type="AlphaFoldDB" id="A0AAV7QFR7"/>
<evidence type="ECO:0000313" key="1">
    <source>
        <dbReference type="EMBL" id="KAJ1137995.1"/>
    </source>
</evidence>
<name>A0AAV7QFR7_PLEWA</name>
<gene>
    <name evidence="1" type="ORF">NDU88_004386</name>
</gene>
<dbReference type="Proteomes" id="UP001066276">
    <property type="component" value="Chromosome 6"/>
</dbReference>
<reference evidence="1" key="1">
    <citation type="journal article" date="2022" name="bioRxiv">
        <title>Sequencing and chromosome-scale assembly of the giantPleurodeles waltlgenome.</title>
        <authorList>
            <person name="Brown T."/>
            <person name="Elewa A."/>
            <person name="Iarovenko S."/>
            <person name="Subramanian E."/>
            <person name="Araus A.J."/>
            <person name="Petzold A."/>
            <person name="Susuki M."/>
            <person name="Suzuki K.-i.T."/>
            <person name="Hayashi T."/>
            <person name="Toyoda A."/>
            <person name="Oliveira C."/>
            <person name="Osipova E."/>
            <person name="Leigh N.D."/>
            <person name="Simon A."/>
            <person name="Yun M.H."/>
        </authorList>
    </citation>
    <scope>NUCLEOTIDE SEQUENCE</scope>
    <source>
        <strain evidence="1">20211129_DDA</strain>
        <tissue evidence="1">Liver</tissue>
    </source>
</reference>
<dbReference type="EMBL" id="JANPWB010000010">
    <property type="protein sequence ID" value="KAJ1137995.1"/>
    <property type="molecule type" value="Genomic_DNA"/>
</dbReference>
<keyword evidence="2" id="KW-1185">Reference proteome</keyword>
<evidence type="ECO:0000313" key="2">
    <source>
        <dbReference type="Proteomes" id="UP001066276"/>
    </source>
</evidence>
<comment type="caution">
    <text evidence="1">The sequence shown here is derived from an EMBL/GenBank/DDBJ whole genome shotgun (WGS) entry which is preliminary data.</text>
</comment>
<proteinExistence type="predicted"/>
<protein>
    <submittedName>
        <fullName evidence="1">Uncharacterized protein</fullName>
    </submittedName>
</protein>
<organism evidence="1 2">
    <name type="scientific">Pleurodeles waltl</name>
    <name type="common">Iberian ribbed newt</name>
    <dbReference type="NCBI Taxonomy" id="8319"/>
    <lineage>
        <taxon>Eukaryota</taxon>
        <taxon>Metazoa</taxon>
        <taxon>Chordata</taxon>
        <taxon>Craniata</taxon>
        <taxon>Vertebrata</taxon>
        <taxon>Euteleostomi</taxon>
        <taxon>Amphibia</taxon>
        <taxon>Batrachia</taxon>
        <taxon>Caudata</taxon>
        <taxon>Salamandroidea</taxon>
        <taxon>Salamandridae</taxon>
        <taxon>Pleurodelinae</taxon>
        <taxon>Pleurodeles</taxon>
    </lineage>
</organism>
<sequence length="159" mass="16815">MRRAPHDIGDEGRPPCASYLCPCLLPSSVSLPCDVVLRSPAGDTEQVGPIPHQELLACMRLPLTRQGPPLGSLLPLQTLVGADCNRGCPSGPLHEVAVITARPALDSLLLLQTLAGAVCYRSCSPRSHSAPPNGLLSPSAVTLGERSLDNMRPRLSQAW</sequence>